<evidence type="ECO:0000256" key="2">
    <source>
        <dbReference type="SAM" id="Phobius"/>
    </source>
</evidence>
<feature type="transmembrane region" description="Helical" evidence="2">
    <location>
        <begin position="52"/>
        <end position="73"/>
    </location>
</feature>
<accession>I0IM90</accession>
<reference evidence="4 5" key="1">
    <citation type="journal article" date="2012" name="J. Bacteriol.">
        <title>Complete Genome Sequence of Leptospirillum ferrooxidans Strain C2-3, Isolated from a Fresh Volcanic Ash Deposit on the Island of Miyake, Japan.</title>
        <authorList>
            <person name="Fujimura R."/>
            <person name="Sato Y."/>
            <person name="Nishizawa T."/>
            <person name="Oshima K."/>
            <person name="Kim S.-W."/>
            <person name="Hattori M."/>
            <person name="Kamijo T."/>
            <person name="Ohta H."/>
        </authorList>
    </citation>
    <scope>NUCLEOTIDE SEQUENCE [LARGE SCALE GENOMIC DNA]</scope>
    <source>
        <strain evidence="4 5">C2-3</strain>
    </source>
</reference>
<dbReference type="InterPro" id="IPR051043">
    <property type="entry name" value="Sulfatase_Mod_Factor_Kinase"/>
</dbReference>
<evidence type="ECO:0000259" key="3">
    <source>
        <dbReference type="Pfam" id="PF03781"/>
    </source>
</evidence>
<dbReference type="HOGENOM" id="CLU_012431_0_0_0"/>
<keyword evidence="2" id="KW-0472">Membrane</keyword>
<dbReference type="STRING" id="1162668.LFE_0674"/>
<reference evidence="5" key="2">
    <citation type="submission" date="2012-03" db="EMBL/GenBank/DDBJ databases">
        <title>The complete genome sequence of the pioneer microbe on fresh volcanic deposit, Leptospirillum ferrooxidans strain C2-3.</title>
        <authorList>
            <person name="Fujimura R."/>
            <person name="Sato Y."/>
            <person name="Nishizawa T."/>
            <person name="Nanba K."/>
            <person name="Oshima K."/>
            <person name="Hattori M."/>
            <person name="Kamijo T."/>
            <person name="Ohta H."/>
        </authorList>
    </citation>
    <scope>NUCLEOTIDE SEQUENCE [LARGE SCALE GENOMIC DNA]</scope>
    <source>
        <strain evidence="5">C2-3</strain>
    </source>
</reference>
<name>I0IM90_LEPFC</name>
<dbReference type="AlphaFoldDB" id="I0IM90"/>
<dbReference type="InterPro" id="IPR042095">
    <property type="entry name" value="SUMF_sf"/>
</dbReference>
<keyword evidence="5" id="KW-1185">Reference proteome</keyword>
<dbReference type="RefSeq" id="WP_014448881.1">
    <property type="nucleotide sequence ID" value="NC_017094.1"/>
</dbReference>
<dbReference type="Gene3D" id="3.90.1580.10">
    <property type="entry name" value="paralog of FGE (formylglycine-generating enzyme)"/>
    <property type="match status" value="1"/>
</dbReference>
<dbReference type="GO" id="GO:0120147">
    <property type="term" value="F:formylglycine-generating oxidase activity"/>
    <property type="evidence" value="ECO:0007669"/>
    <property type="project" value="TreeGrafter"/>
</dbReference>
<organism evidence="4 5">
    <name type="scientific">Leptospirillum ferrooxidans (strain C2-3)</name>
    <dbReference type="NCBI Taxonomy" id="1162668"/>
    <lineage>
        <taxon>Bacteria</taxon>
        <taxon>Pseudomonadati</taxon>
        <taxon>Nitrospirota</taxon>
        <taxon>Nitrospiria</taxon>
        <taxon>Nitrospirales</taxon>
        <taxon>Nitrospiraceae</taxon>
        <taxon>Leptospirillum</taxon>
    </lineage>
</organism>
<dbReference type="PANTHER" id="PTHR23150">
    <property type="entry name" value="SULFATASE MODIFYING FACTOR 1, 2"/>
    <property type="match status" value="1"/>
</dbReference>
<dbReference type="KEGG" id="lfc:LFE_0674"/>
<dbReference type="PANTHER" id="PTHR23150:SF19">
    <property type="entry name" value="FORMYLGLYCINE-GENERATING ENZYME"/>
    <property type="match status" value="1"/>
</dbReference>
<dbReference type="InterPro" id="IPR016187">
    <property type="entry name" value="CTDL_fold"/>
</dbReference>
<dbReference type="PATRIC" id="fig|1162668.3.peg.782"/>
<evidence type="ECO:0000256" key="1">
    <source>
        <dbReference type="SAM" id="MobiDB-lite"/>
    </source>
</evidence>
<proteinExistence type="predicted"/>
<sequence length="373" mass="41487">MTGKTDDSIVQPIDPSKESTDERKSHFPSVTSMDDDDLTLQELSPWRLPWKAISVTVVVLILIAGAIQIVSLASNRIKRLSESSIRTHGAAPGNFRPMGGVVPHLSASLPISKAANEIAATPSLAVPAPKGVHLPPGFVYIPAGPFIMGSDDSFSNFDETPVHKVYLPPYAIMKTLVTNRQYKEFIDQAHYLAPPGWKNRTYPKGKGDHPVTFVSYLNAVDFARWQKSRLCTEEEWEKAARGVDGRLWPWGNTWDPRRANANYSAGDTTSVTRYADGVSPYGIYDMAGNVFEWTSSTYKPYPGSTANKARFMAYKVDATGTLHRVRGKVYKVLRGGSWKSDQYSARTTARNPTWPDYASDFFGFRTCRDVIHE</sequence>
<dbReference type="OrthoDB" id="9768004at2"/>
<dbReference type="Proteomes" id="UP000007382">
    <property type="component" value="Chromosome"/>
</dbReference>
<protein>
    <recommendedName>
        <fullName evidence="3">Sulfatase-modifying factor enzyme-like domain-containing protein</fullName>
    </recommendedName>
</protein>
<feature type="compositionally biased region" description="Basic and acidic residues" evidence="1">
    <location>
        <begin position="15"/>
        <end position="25"/>
    </location>
</feature>
<keyword evidence="2" id="KW-0812">Transmembrane</keyword>
<dbReference type="eggNOG" id="COG1262">
    <property type="taxonomic scope" value="Bacteria"/>
</dbReference>
<evidence type="ECO:0000313" key="4">
    <source>
        <dbReference type="EMBL" id="BAM06389.1"/>
    </source>
</evidence>
<keyword evidence="2" id="KW-1133">Transmembrane helix</keyword>
<gene>
    <name evidence="4" type="ordered locus">LFE_0674</name>
</gene>
<dbReference type="Pfam" id="PF03781">
    <property type="entry name" value="FGE-sulfatase"/>
    <property type="match status" value="1"/>
</dbReference>
<feature type="domain" description="Sulfatase-modifying factor enzyme-like" evidence="3">
    <location>
        <begin position="136"/>
        <end position="367"/>
    </location>
</feature>
<evidence type="ECO:0000313" key="5">
    <source>
        <dbReference type="Proteomes" id="UP000007382"/>
    </source>
</evidence>
<dbReference type="SUPFAM" id="SSF56436">
    <property type="entry name" value="C-type lectin-like"/>
    <property type="match status" value="1"/>
</dbReference>
<dbReference type="EMBL" id="AP012342">
    <property type="protein sequence ID" value="BAM06389.1"/>
    <property type="molecule type" value="Genomic_DNA"/>
</dbReference>
<dbReference type="InterPro" id="IPR005532">
    <property type="entry name" value="SUMF_dom"/>
</dbReference>
<feature type="region of interest" description="Disordered" evidence="1">
    <location>
        <begin position="1"/>
        <end position="34"/>
    </location>
</feature>